<dbReference type="PANTHER" id="PTHR34703:SF1">
    <property type="entry name" value="ANTIPORTER SUBUNIT MNHG2-RELATED"/>
    <property type="match status" value="1"/>
</dbReference>
<name>A0A4R3MPD2_9FIRM</name>
<sequence length="107" mass="11865">MSSILGHILIIIGMFFIIFGSISILLFKDLYARLLACAHIDTLGMIFIVLGIIFISPLSTLTIKKVLILVFTLCIDPVSTYAIGRSAYIRGERPTNKKHTNNKGEKP</sequence>
<comment type="subcellular location">
    <subcellularLocation>
        <location evidence="1">Membrane</location>
        <topology evidence="1">Multi-pass membrane protein</topology>
    </subcellularLocation>
</comment>
<evidence type="ECO:0000256" key="1">
    <source>
        <dbReference type="ARBA" id="ARBA00004141"/>
    </source>
</evidence>
<evidence type="ECO:0000313" key="5">
    <source>
        <dbReference type="Proteomes" id="UP000294902"/>
    </source>
</evidence>
<feature type="transmembrane region" description="Helical" evidence="3">
    <location>
        <begin position="34"/>
        <end position="55"/>
    </location>
</feature>
<feature type="transmembrane region" description="Helical" evidence="3">
    <location>
        <begin position="6"/>
        <end position="27"/>
    </location>
</feature>
<dbReference type="NCBIfam" id="TIGR01300">
    <property type="entry name" value="CPA3_mnhG_phaG"/>
    <property type="match status" value="1"/>
</dbReference>
<comment type="caution">
    <text evidence="4">The sequence shown here is derived from an EMBL/GenBank/DDBJ whole genome shotgun (WGS) entry which is preliminary data.</text>
</comment>
<feature type="transmembrane region" description="Helical" evidence="3">
    <location>
        <begin position="67"/>
        <end position="88"/>
    </location>
</feature>
<evidence type="ECO:0000256" key="3">
    <source>
        <dbReference type="SAM" id="Phobius"/>
    </source>
</evidence>
<dbReference type="Pfam" id="PF03334">
    <property type="entry name" value="PhaG_MnhG_YufB"/>
    <property type="match status" value="1"/>
</dbReference>
<evidence type="ECO:0000256" key="2">
    <source>
        <dbReference type="ARBA" id="ARBA00008404"/>
    </source>
</evidence>
<keyword evidence="3" id="KW-0812">Transmembrane</keyword>
<dbReference type="GO" id="GO:0015385">
    <property type="term" value="F:sodium:proton antiporter activity"/>
    <property type="evidence" value="ECO:0007669"/>
    <property type="project" value="TreeGrafter"/>
</dbReference>
<keyword evidence="3" id="KW-0472">Membrane</keyword>
<gene>
    <name evidence="4" type="ORF">EDC18_103164</name>
</gene>
<comment type="similarity">
    <text evidence="2">Belongs to the CPA3 antiporters (TC 2.A.63) subunit G family.</text>
</comment>
<dbReference type="RefSeq" id="WP_132251176.1">
    <property type="nucleotide sequence ID" value="NZ_SMAL01000003.1"/>
</dbReference>
<accession>A0A4R3MPD2</accession>
<dbReference type="PANTHER" id="PTHR34703">
    <property type="entry name" value="ANTIPORTER SUBUNIT MNHG2-RELATED"/>
    <property type="match status" value="1"/>
</dbReference>
<dbReference type="AlphaFoldDB" id="A0A4R3MPD2"/>
<evidence type="ECO:0000313" key="4">
    <source>
        <dbReference type="EMBL" id="TCT15459.1"/>
    </source>
</evidence>
<dbReference type="Proteomes" id="UP000294902">
    <property type="component" value="Unassembled WGS sequence"/>
</dbReference>
<dbReference type="OrthoDB" id="9806575at2"/>
<proteinExistence type="inferred from homology"/>
<dbReference type="EMBL" id="SMAL01000003">
    <property type="protein sequence ID" value="TCT15459.1"/>
    <property type="molecule type" value="Genomic_DNA"/>
</dbReference>
<keyword evidence="5" id="KW-1185">Reference proteome</keyword>
<reference evidence="4 5" key="1">
    <citation type="submission" date="2019-03" db="EMBL/GenBank/DDBJ databases">
        <title>Genomic Encyclopedia of Type Strains, Phase IV (KMG-IV): sequencing the most valuable type-strain genomes for metagenomic binning, comparative biology and taxonomic classification.</title>
        <authorList>
            <person name="Goeker M."/>
        </authorList>
    </citation>
    <scope>NUCLEOTIDE SEQUENCE [LARGE SCALE GENOMIC DNA]</scope>
    <source>
        <strain evidence="4 5">DSM 24629</strain>
    </source>
</reference>
<keyword evidence="3" id="KW-1133">Transmembrane helix</keyword>
<protein>
    <submittedName>
        <fullName evidence="4">Multisubunit sodium/proton antiporter MrpG subunit</fullName>
    </submittedName>
</protein>
<organism evidence="4 5">
    <name type="scientific">Natranaerovirga pectinivora</name>
    <dbReference type="NCBI Taxonomy" id="682400"/>
    <lineage>
        <taxon>Bacteria</taxon>
        <taxon>Bacillati</taxon>
        <taxon>Bacillota</taxon>
        <taxon>Clostridia</taxon>
        <taxon>Lachnospirales</taxon>
        <taxon>Natranaerovirgaceae</taxon>
        <taxon>Natranaerovirga</taxon>
    </lineage>
</organism>
<dbReference type="InterPro" id="IPR005133">
    <property type="entry name" value="PhaG_MnhG_YufB"/>
</dbReference>